<organism evidence="3 4">
    <name type="scientific">Erysiphe pulchra</name>
    <dbReference type="NCBI Taxonomy" id="225359"/>
    <lineage>
        <taxon>Eukaryota</taxon>
        <taxon>Fungi</taxon>
        <taxon>Dikarya</taxon>
        <taxon>Ascomycota</taxon>
        <taxon>Pezizomycotina</taxon>
        <taxon>Leotiomycetes</taxon>
        <taxon>Erysiphales</taxon>
        <taxon>Erysiphaceae</taxon>
        <taxon>Erysiphe</taxon>
    </lineage>
</organism>
<gene>
    <name evidence="3" type="ORF">EPUL_003034</name>
</gene>
<dbReference type="STRING" id="225359.A0A2S4PNE8"/>
<proteinExistence type="predicted"/>
<reference evidence="3 4" key="1">
    <citation type="submission" date="2017-10" db="EMBL/GenBank/DDBJ databases">
        <title>Development of genomic resources for the powdery mildew, Erysiphe pulchra.</title>
        <authorList>
            <person name="Wadl P.A."/>
            <person name="Mack B.M."/>
            <person name="Moore G."/>
            <person name="Beltz S.B."/>
        </authorList>
    </citation>
    <scope>NUCLEOTIDE SEQUENCE [LARGE SCALE GENOMIC DNA]</scope>
    <source>
        <strain evidence="3">Cflorida</strain>
    </source>
</reference>
<accession>A0A2S4PNE8</accession>
<evidence type="ECO:0000256" key="2">
    <source>
        <dbReference type="SAM" id="SignalP"/>
    </source>
</evidence>
<dbReference type="Proteomes" id="UP000237438">
    <property type="component" value="Unassembled WGS sequence"/>
</dbReference>
<feature type="chain" id="PRO_5015504203" description="GAG-pre-integrase domain-containing protein" evidence="2">
    <location>
        <begin position="24"/>
        <end position="460"/>
    </location>
</feature>
<feature type="non-terminal residue" evidence="3">
    <location>
        <position position="460"/>
    </location>
</feature>
<evidence type="ECO:0000313" key="3">
    <source>
        <dbReference type="EMBL" id="POS83560.1"/>
    </source>
</evidence>
<evidence type="ECO:0008006" key="5">
    <source>
        <dbReference type="Google" id="ProtNLM"/>
    </source>
</evidence>
<dbReference type="AlphaFoldDB" id="A0A2S4PNE8"/>
<comment type="caution">
    <text evidence="3">The sequence shown here is derived from an EMBL/GenBank/DDBJ whole genome shotgun (WGS) entry which is preliminary data.</text>
</comment>
<dbReference type="EMBL" id="PEDP01001500">
    <property type="protein sequence ID" value="POS83560.1"/>
    <property type="molecule type" value="Genomic_DNA"/>
</dbReference>
<evidence type="ECO:0000313" key="4">
    <source>
        <dbReference type="Proteomes" id="UP000237438"/>
    </source>
</evidence>
<protein>
    <recommendedName>
        <fullName evidence="5">GAG-pre-integrase domain-containing protein</fullName>
    </recommendedName>
</protein>
<evidence type="ECO:0000256" key="1">
    <source>
        <dbReference type="SAM" id="MobiDB-lite"/>
    </source>
</evidence>
<feature type="signal peptide" evidence="2">
    <location>
        <begin position="1"/>
        <end position="23"/>
    </location>
</feature>
<name>A0A2S4PNE8_9PEZI</name>
<sequence>MKKRPSPEASQGLVILGIILATADDLADSIEESYKKTDVWTLSERLQNIAAMSPIPKLKTTNWRHWHESVQTLLDILKEIIIDSQAQRVTSVLNITTRFWNYKPGNNITSYSYIKEFHKRLHELREHTTISYDVKIQAKNLLLYHINTKRPDLVSRKNLTLEQTLFECLSGTSADKPSSKNKNKSVIKCSFCNNLRHSIDEYRKKQKSEKNKNKNSGGSKILSVNKPTDTSCYQLDTAAYLHVGGQVTTDGHSDMFLPTSDGKLEILTGAIHLSGENTRILSTSQLEKKAFLSTGLLITKTSNSLDQMAHLAHTVKSVRSSIKRNWHNILGHPGKEALVTALEHANIKGCKPPDNCETCTRTKITKLKGNSSLRSALNFAEVIHMDLVGGQKSLSPVSADLSVTWFLLAVNEYFHGLCVAYTDGVWLVAKYRLNPHAASGYMGGGICRETLLPSNGVHSY</sequence>
<feature type="region of interest" description="Disordered" evidence="1">
    <location>
        <begin position="202"/>
        <end position="223"/>
    </location>
</feature>
<feature type="compositionally biased region" description="Basic and acidic residues" evidence="1">
    <location>
        <begin position="202"/>
        <end position="212"/>
    </location>
</feature>
<keyword evidence="4" id="KW-1185">Reference proteome</keyword>
<keyword evidence="2" id="KW-0732">Signal</keyword>